<keyword evidence="3 7" id="KW-0812">Transmembrane</keyword>
<protein>
    <submittedName>
        <fullName evidence="9">Proton-conducting transporter membrane subunit</fullName>
    </submittedName>
</protein>
<keyword evidence="5" id="KW-0560">Oxidoreductase</keyword>
<feature type="transmembrane region" description="Helical" evidence="7">
    <location>
        <begin position="6"/>
        <end position="23"/>
    </location>
</feature>
<feature type="transmembrane region" description="Helical" evidence="7">
    <location>
        <begin position="307"/>
        <end position="324"/>
    </location>
</feature>
<gene>
    <name evidence="9" type="ORF">ACFQGH_08410</name>
</gene>
<comment type="caution">
    <text evidence="9">The sequence shown here is derived from an EMBL/GenBank/DDBJ whole genome shotgun (WGS) entry which is preliminary data.</text>
</comment>
<feature type="domain" description="NADH:quinone oxidoreductase/Mrp antiporter transmembrane" evidence="8">
    <location>
        <begin position="115"/>
        <end position="391"/>
    </location>
</feature>
<dbReference type="Pfam" id="PF00361">
    <property type="entry name" value="Proton_antipo_M"/>
    <property type="match status" value="1"/>
</dbReference>
<evidence type="ECO:0000256" key="3">
    <source>
        <dbReference type="ARBA" id="ARBA00022692"/>
    </source>
</evidence>
<evidence type="ECO:0000256" key="5">
    <source>
        <dbReference type="ARBA" id="ARBA00023002"/>
    </source>
</evidence>
<feature type="transmembrane region" description="Helical" evidence="7">
    <location>
        <begin position="277"/>
        <end position="301"/>
    </location>
</feature>
<evidence type="ECO:0000313" key="10">
    <source>
        <dbReference type="Proteomes" id="UP001596312"/>
    </source>
</evidence>
<dbReference type="AlphaFoldDB" id="A0ABD5V142"/>
<feature type="transmembrane region" description="Helical" evidence="7">
    <location>
        <begin position="459"/>
        <end position="480"/>
    </location>
</feature>
<feature type="transmembrane region" description="Helical" evidence="7">
    <location>
        <begin position="222"/>
        <end position="241"/>
    </location>
</feature>
<keyword evidence="4 7" id="KW-1133">Transmembrane helix</keyword>
<feature type="transmembrane region" description="Helical" evidence="7">
    <location>
        <begin position="149"/>
        <end position="168"/>
    </location>
</feature>
<dbReference type="Proteomes" id="UP001596312">
    <property type="component" value="Unassembled WGS sequence"/>
</dbReference>
<feature type="transmembrane region" description="Helical" evidence="7">
    <location>
        <begin position="379"/>
        <end position="401"/>
    </location>
</feature>
<evidence type="ECO:0000256" key="7">
    <source>
        <dbReference type="SAM" id="Phobius"/>
    </source>
</evidence>
<name>A0ABD5V142_9EURY</name>
<dbReference type="RefSeq" id="WP_340603732.1">
    <property type="nucleotide sequence ID" value="NZ_JBBMXV010000002.1"/>
</dbReference>
<feature type="transmembrane region" description="Helical" evidence="7">
    <location>
        <begin position="247"/>
        <end position="265"/>
    </location>
</feature>
<evidence type="ECO:0000256" key="6">
    <source>
        <dbReference type="ARBA" id="ARBA00023136"/>
    </source>
</evidence>
<feature type="transmembrane region" description="Helical" evidence="7">
    <location>
        <begin position="336"/>
        <end position="359"/>
    </location>
</feature>
<dbReference type="PRINTS" id="PR01434">
    <property type="entry name" value="NADHDHGNASE5"/>
</dbReference>
<feature type="transmembrane region" description="Helical" evidence="7">
    <location>
        <begin position="561"/>
        <end position="583"/>
    </location>
</feature>
<keyword evidence="2" id="KW-1003">Cell membrane</keyword>
<dbReference type="EMBL" id="JBHSXQ010000002">
    <property type="protein sequence ID" value="MFC6905218.1"/>
    <property type="molecule type" value="Genomic_DNA"/>
</dbReference>
<evidence type="ECO:0000259" key="8">
    <source>
        <dbReference type="Pfam" id="PF00361"/>
    </source>
</evidence>
<dbReference type="GO" id="GO:0016491">
    <property type="term" value="F:oxidoreductase activity"/>
    <property type="evidence" value="ECO:0007669"/>
    <property type="project" value="UniProtKB-KW"/>
</dbReference>
<reference evidence="9 10" key="1">
    <citation type="journal article" date="2019" name="Int. J. Syst. Evol. Microbiol.">
        <title>The Global Catalogue of Microorganisms (GCM) 10K type strain sequencing project: providing services to taxonomists for standard genome sequencing and annotation.</title>
        <authorList>
            <consortium name="The Broad Institute Genomics Platform"/>
            <consortium name="The Broad Institute Genome Sequencing Center for Infectious Disease"/>
            <person name="Wu L."/>
            <person name="Ma J."/>
        </authorList>
    </citation>
    <scope>NUCLEOTIDE SEQUENCE [LARGE SCALE GENOMIC DNA]</scope>
    <source>
        <strain evidence="9 10">CGMCC 1.3240</strain>
    </source>
</reference>
<dbReference type="GO" id="GO:0005886">
    <property type="term" value="C:plasma membrane"/>
    <property type="evidence" value="ECO:0007669"/>
    <property type="project" value="UniProtKB-SubCell"/>
</dbReference>
<keyword evidence="6 7" id="KW-0472">Membrane</keyword>
<evidence type="ECO:0000256" key="2">
    <source>
        <dbReference type="ARBA" id="ARBA00022475"/>
    </source>
</evidence>
<dbReference type="PANTHER" id="PTHR42682">
    <property type="entry name" value="HYDROGENASE-4 COMPONENT F"/>
    <property type="match status" value="1"/>
</dbReference>
<accession>A0ABD5V142</accession>
<evidence type="ECO:0000256" key="4">
    <source>
        <dbReference type="ARBA" id="ARBA00022989"/>
    </source>
</evidence>
<evidence type="ECO:0000256" key="1">
    <source>
        <dbReference type="ARBA" id="ARBA00004651"/>
    </source>
</evidence>
<sequence length="584" mass="59751">MNGLLQLPPALLVLAAAALVPLLSRRVGSAVAGGSLALVVAWALAVPAGVGPTTTFLGFELRVVRVDAVTRLVTLVFGGFGLAAVGYAHLSGMGRIRLTCALVYAAAALWTVTVGDWLSLIVGWELLAVSATLLLWLDRGPAVRAGYRYALAHAIGGTALLVGLAIHTSSVGPAPDALWFGDGIAPGLAAAGVGIGIAVNAAVIGVHAWLPDSYARPHVASSVFLCAYTTKVAVYTAHRAFPDGNLLLAYAGGAMAVYGAGYALAQSDMRRLLAYHIQAQVGYMLAGVGIGGALGVAGGFAHLFNNVLYKGLLFMLAGIVLLRLKEERLDHFGALGATMPVVLAAFTVAALSIAGMPGTNGFVSKELVFAAADDAGARPLYWLLLAGSVGTAASFAKFGYYAFLDGEPPDRGIPEGVASGRAYAALTLPLAGCCLLFGLRYDLLFALLPAAGTWSVDPYATGTVLEKLALGAVGAVAFLVSKPLLKRLEGGTDVDALHDPLALYGTRAVSGALAWGFERADRLAAVVAARVEGLTRGAEAPIRTVLPVWLRGEDGELSATLAIGPSVALVLAVLAASLLVALAV</sequence>
<feature type="transmembrane region" description="Helical" evidence="7">
    <location>
        <begin position="30"/>
        <end position="48"/>
    </location>
</feature>
<keyword evidence="10" id="KW-1185">Reference proteome</keyword>
<evidence type="ECO:0000313" key="9">
    <source>
        <dbReference type="EMBL" id="MFC6905218.1"/>
    </source>
</evidence>
<feature type="transmembrane region" description="Helical" evidence="7">
    <location>
        <begin position="68"/>
        <end position="88"/>
    </location>
</feature>
<dbReference type="PANTHER" id="PTHR42682:SF4">
    <property type="entry name" value="NADH-UBIQUINONE_PLASTOQUINONE"/>
    <property type="match status" value="1"/>
</dbReference>
<dbReference type="InterPro" id="IPR001750">
    <property type="entry name" value="ND/Mrp_TM"/>
</dbReference>
<comment type="subcellular location">
    <subcellularLocation>
        <location evidence="1">Cell membrane</location>
        <topology evidence="1">Multi-pass membrane protein</topology>
    </subcellularLocation>
</comment>
<feature type="transmembrane region" description="Helical" evidence="7">
    <location>
        <begin position="118"/>
        <end position="137"/>
    </location>
</feature>
<proteinExistence type="predicted"/>
<feature type="transmembrane region" description="Helical" evidence="7">
    <location>
        <begin position="95"/>
        <end position="112"/>
    </location>
</feature>
<feature type="transmembrane region" description="Helical" evidence="7">
    <location>
        <begin position="422"/>
        <end position="439"/>
    </location>
</feature>
<organism evidence="9 10">
    <name type="scientific">Halalkalicoccus tibetensis</name>
    <dbReference type="NCBI Taxonomy" id="175632"/>
    <lineage>
        <taxon>Archaea</taxon>
        <taxon>Methanobacteriati</taxon>
        <taxon>Methanobacteriota</taxon>
        <taxon>Stenosarchaea group</taxon>
        <taxon>Halobacteria</taxon>
        <taxon>Halobacteriales</taxon>
        <taxon>Halococcaceae</taxon>
        <taxon>Halalkalicoccus</taxon>
    </lineage>
</organism>
<dbReference type="InterPro" id="IPR052175">
    <property type="entry name" value="ComplexI-like_HydComp"/>
</dbReference>
<feature type="transmembrane region" description="Helical" evidence="7">
    <location>
        <begin position="188"/>
        <end position="210"/>
    </location>
</feature>